<feature type="domain" description="Translation elongation factor EFTu-like" evidence="1">
    <location>
        <begin position="26"/>
        <end position="74"/>
    </location>
</feature>
<proteinExistence type="predicted"/>
<evidence type="ECO:0000259" key="1">
    <source>
        <dbReference type="Pfam" id="PF03144"/>
    </source>
</evidence>
<dbReference type="SUPFAM" id="SSF50447">
    <property type="entry name" value="Translation proteins"/>
    <property type="match status" value="1"/>
</dbReference>
<dbReference type="GO" id="GO:0005525">
    <property type="term" value="F:GTP binding"/>
    <property type="evidence" value="ECO:0007669"/>
    <property type="project" value="InterPro"/>
</dbReference>
<dbReference type="InterPro" id="IPR009000">
    <property type="entry name" value="Transl_B-barrel_sf"/>
</dbReference>
<dbReference type="AlphaFoldDB" id="A0A075GJP7"/>
<reference evidence="2" key="1">
    <citation type="journal article" date="2014" name="Genome Biol. Evol.">
        <title>Pangenome evidence for extensive interdomain horizontal transfer affecting lineage core and shell genes in uncultured planktonic thaumarchaeota and euryarchaeota.</title>
        <authorList>
            <person name="Deschamps P."/>
            <person name="Zivanovic Y."/>
            <person name="Moreira D."/>
            <person name="Rodriguez-Valera F."/>
            <person name="Lopez-Garcia P."/>
        </authorList>
    </citation>
    <scope>NUCLEOTIDE SEQUENCE</scope>
</reference>
<name>A0A075GJP7_9ARCH</name>
<dbReference type="Gene3D" id="2.40.30.10">
    <property type="entry name" value="Translation factors"/>
    <property type="match status" value="1"/>
</dbReference>
<evidence type="ECO:0000313" key="2">
    <source>
        <dbReference type="EMBL" id="AIF01828.1"/>
    </source>
</evidence>
<dbReference type="InterPro" id="IPR004161">
    <property type="entry name" value="EFTu-like_2"/>
</dbReference>
<accession>A0A075GJP7</accession>
<organism evidence="2">
    <name type="scientific">uncultured marine thaumarchaeote KM3_150_B03</name>
    <dbReference type="NCBI Taxonomy" id="1456015"/>
    <lineage>
        <taxon>Archaea</taxon>
        <taxon>Nitrososphaerota</taxon>
        <taxon>environmental samples</taxon>
    </lineage>
</organism>
<sequence length="84" mass="9348">MSEQETEIGEVMTYYANIGVAAIDLTGSVKVGDTIIFRGFTTDMEHKVDSMQIEHESVQEAKAGDQIGIKIPGKVRKNDRVYKK</sequence>
<protein>
    <submittedName>
        <fullName evidence="2">Collagenase-related protein</fullName>
    </submittedName>
</protein>
<dbReference type="EMBL" id="KF900632">
    <property type="protein sequence ID" value="AIF01828.1"/>
    <property type="molecule type" value="Genomic_DNA"/>
</dbReference>
<dbReference type="Pfam" id="PF03144">
    <property type="entry name" value="GTP_EFTU_D2"/>
    <property type="match status" value="1"/>
</dbReference>